<keyword evidence="4" id="KW-1185">Reference proteome</keyword>
<gene>
    <name evidence="3" type="ORF">VNO78_31629</name>
</gene>
<evidence type="ECO:0000256" key="2">
    <source>
        <dbReference type="SAM" id="SignalP"/>
    </source>
</evidence>
<dbReference type="Proteomes" id="UP001386955">
    <property type="component" value="Unassembled WGS sequence"/>
</dbReference>
<comment type="caution">
    <text evidence="3">The sequence shown here is derived from an EMBL/GenBank/DDBJ whole genome shotgun (WGS) entry which is preliminary data.</text>
</comment>
<evidence type="ECO:0000313" key="3">
    <source>
        <dbReference type="EMBL" id="KAK7385774.1"/>
    </source>
</evidence>
<keyword evidence="1" id="KW-0472">Membrane</keyword>
<sequence length="114" mass="12914">MPIVGLLLLSLFLFSIVPIVQPLYSLSYDSQHNSDYVIVSLLELILILTFGAFMADNMRLKEFNVDVKKILELMDKCDRFAKIENLVAKLSTTNFDGGLNSNVMVNPAFQWPEN</sequence>
<dbReference type="AlphaFoldDB" id="A0AAN9RYG9"/>
<keyword evidence="1" id="KW-0812">Transmembrane</keyword>
<evidence type="ECO:0000313" key="4">
    <source>
        <dbReference type="Proteomes" id="UP001386955"/>
    </source>
</evidence>
<protein>
    <submittedName>
        <fullName evidence="3">Uncharacterized protein</fullName>
    </submittedName>
</protein>
<feature type="chain" id="PRO_5042874622" evidence="2">
    <location>
        <begin position="23"/>
        <end position="114"/>
    </location>
</feature>
<feature type="signal peptide" evidence="2">
    <location>
        <begin position="1"/>
        <end position="22"/>
    </location>
</feature>
<evidence type="ECO:0000256" key="1">
    <source>
        <dbReference type="SAM" id="Phobius"/>
    </source>
</evidence>
<keyword evidence="2" id="KW-0732">Signal</keyword>
<keyword evidence="1" id="KW-1133">Transmembrane helix</keyword>
<organism evidence="3 4">
    <name type="scientific">Psophocarpus tetragonolobus</name>
    <name type="common">Winged bean</name>
    <name type="synonym">Dolichos tetragonolobus</name>
    <dbReference type="NCBI Taxonomy" id="3891"/>
    <lineage>
        <taxon>Eukaryota</taxon>
        <taxon>Viridiplantae</taxon>
        <taxon>Streptophyta</taxon>
        <taxon>Embryophyta</taxon>
        <taxon>Tracheophyta</taxon>
        <taxon>Spermatophyta</taxon>
        <taxon>Magnoliopsida</taxon>
        <taxon>eudicotyledons</taxon>
        <taxon>Gunneridae</taxon>
        <taxon>Pentapetalae</taxon>
        <taxon>rosids</taxon>
        <taxon>fabids</taxon>
        <taxon>Fabales</taxon>
        <taxon>Fabaceae</taxon>
        <taxon>Papilionoideae</taxon>
        <taxon>50 kb inversion clade</taxon>
        <taxon>NPAAA clade</taxon>
        <taxon>indigoferoid/millettioid clade</taxon>
        <taxon>Phaseoleae</taxon>
        <taxon>Psophocarpus</taxon>
    </lineage>
</organism>
<proteinExistence type="predicted"/>
<accession>A0AAN9RYG9</accession>
<reference evidence="3 4" key="1">
    <citation type="submission" date="2024-01" db="EMBL/GenBank/DDBJ databases">
        <title>The genomes of 5 underutilized Papilionoideae crops provide insights into root nodulation and disease resistanc.</title>
        <authorList>
            <person name="Jiang F."/>
        </authorList>
    </citation>
    <scope>NUCLEOTIDE SEQUENCE [LARGE SCALE GENOMIC DNA]</scope>
    <source>
        <strain evidence="3">DUOXIRENSHENG_FW03</strain>
        <tissue evidence="3">Leaves</tissue>
    </source>
</reference>
<dbReference type="EMBL" id="JAYMYS010000008">
    <property type="protein sequence ID" value="KAK7385774.1"/>
    <property type="molecule type" value="Genomic_DNA"/>
</dbReference>
<name>A0AAN9RYG9_PSOTE</name>
<feature type="transmembrane region" description="Helical" evidence="1">
    <location>
        <begin position="38"/>
        <end position="55"/>
    </location>
</feature>